<gene>
    <name evidence="2" type="ORF">PXEA_LOCUS31637</name>
</gene>
<feature type="compositionally biased region" description="Polar residues" evidence="1">
    <location>
        <begin position="145"/>
        <end position="156"/>
    </location>
</feature>
<keyword evidence="3" id="KW-1185">Reference proteome</keyword>
<accession>A0A3S5BA34</accession>
<proteinExistence type="predicted"/>
<evidence type="ECO:0000313" key="3">
    <source>
        <dbReference type="Proteomes" id="UP000784294"/>
    </source>
</evidence>
<feature type="compositionally biased region" description="Low complexity" evidence="1">
    <location>
        <begin position="35"/>
        <end position="49"/>
    </location>
</feature>
<dbReference type="Proteomes" id="UP000784294">
    <property type="component" value="Unassembled WGS sequence"/>
</dbReference>
<dbReference type="AlphaFoldDB" id="A0A3S5BA34"/>
<comment type="caution">
    <text evidence="2">The sequence shown here is derived from an EMBL/GenBank/DDBJ whole genome shotgun (WGS) entry which is preliminary data.</text>
</comment>
<organism evidence="2 3">
    <name type="scientific">Protopolystoma xenopodis</name>
    <dbReference type="NCBI Taxonomy" id="117903"/>
    <lineage>
        <taxon>Eukaryota</taxon>
        <taxon>Metazoa</taxon>
        <taxon>Spiralia</taxon>
        <taxon>Lophotrochozoa</taxon>
        <taxon>Platyhelminthes</taxon>
        <taxon>Monogenea</taxon>
        <taxon>Polyopisthocotylea</taxon>
        <taxon>Polystomatidea</taxon>
        <taxon>Polystomatidae</taxon>
        <taxon>Protopolystoma</taxon>
    </lineage>
</organism>
<reference evidence="2" key="1">
    <citation type="submission" date="2018-11" db="EMBL/GenBank/DDBJ databases">
        <authorList>
            <consortium name="Pathogen Informatics"/>
        </authorList>
    </citation>
    <scope>NUCLEOTIDE SEQUENCE</scope>
</reference>
<feature type="region of interest" description="Disordered" evidence="1">
    <location>
        <begin position="1"/>
        <end position="49"/>
    </location>
</feature>
<evidence type="ECO:0000313" key="2">
    <source>
        <dbReference type="EMBL" id="VEL38197.1"/>
    </source>
</evidence>
<dbReference type="EMBL" id="CAAALY010257188">
    <property type="protein sequence ID" value="VEL38197.1"/>
    <property type="molecule type" value="Genomic_DNA"/>
</dbReference>
<evidence type="ECO:0000256" key="1">
    <source>
        <dbReference type="SAM" id="MobiDB-lite"/>
    </source>
</evidence>
<sequence>MQNLSLPSLDSAASGAPDSASLSVGKASVGRQSVSNNGPLRRGGSSGLRLPPLAKPLLTCSSANCSTRSCQTCLSSPLPAAFGSTSSTLKQHILLIRRPTPEAVPVGRIHTGQPPASVGFLHPSGVMATVEPTSDGITTDRHHLSQPSIGSPNSADSRVGRLEAATRGMDTVVGATCREDEFECIPPPPGFETTLAQNGHKSKVKLPHLSSLSMATLLSLSLISAKTPQHRLCAFRDRNTLFPSLFSFFLFPPLRADSLFHCLHGFLAVLPSFMRHILPILSPTARGSQHSHDRW</sequence>
<name>A0A3S5BA34_9PLAT</name>
<feature type="compositionally biased region" description="Low complexity" evidence="1">
    <location>
        <begin position="1"/>
        <end position="23"/>
    </location>
</feature>
<protein>
    <submittedName>
        <fullName evidence="2">Uncharacterized protein</fullName>
    </submittedName>
</protein>
<feature type="region of interest" description="Disordered" evidence="1">
    <location>
        <begin position="137"/>
        <end position="156"/>
    </location>
</feature>